<dbReference type="PANTHER" id="PTHR33474">
    <property type="entry name" value="TRANSMEMBRANE PROTEIN"/>
    <property type="match status" value="1"/>
</dbReference>
<comment type="caution">
    <text evidence="2">The sequence shown here is derived from an EMBL/GenBank/DDBJ whole genome shotgun (WGS) entry which is preliminary data.</text>
</comment>
<evidence type="ECO:0000313" key="2">
    <source>
        <dbReference type="EMBL" id="KAK7330350.1"/>
    </source>
</evidence>
<keyword evidence="1" id="KW-0472">Membrane</keyword>
<keyword evidence="3" id="KW-1185">Reference proteome</keyword>
<sequence>MMGCYHLYDLGNMIAPPSPNFHVKIKSGKILCACINSQVVSGKQHSLHLAADKPITRMAGSGTLFRLFLILLVLSHLICLKAIPVTRTENLMQGNAPHLTPENSHKVIIAERNWHSEEPTITERMDLELHDYSPSGPNGRHTPRAP</sequence>
<keyword evidence="1" id="KW-1133">Transmembrane helix</keyword>
<reference evidence="2 3" key="1">
    <citation type="submission" date="2024-01" db="EMBL/GenBank/DDBJ databases">
        <title>The genomes of 5 underutilized Papilionoideae crops provide insights into root nodulation and disease resistanc.</title>
        <authorList>
            <person name="Jiang F."/>
        </authorList>
    </citation>
    <scope>NUCLEOTIDE SEQUENCE [LARGE SCALE GENOMIC DNA]</scope>
    <source>
        <strain evidence="2">LVBAO_FW01</strain>
        <tissue evidence="2">Leaves</tissue>
    </source>
</reference>
<proteinExistence type="predicted"/>
<name>A0AAN9QA17_CANGL</name>
<dbReference type="AlphaFoldDB" id="A0AAN9QA17"/>
<evidence type="ECO:0000256" key="1">
    <source>
        <dbReference type="SAM" id="Phobius"/>
    </source>
</evidence>
<evidence type="ECO:0000313" key="3">
    <source>
        <dbReference type="Proteomes" id="UP001367508"/>
    </source>
</evidence>
<protein>
    <submittedName>
        <fullName evidence="2">Uncharacterized protein</fullName>
    </submittedName>
</protein>
<dbReference type="Proteomes" id="UP001367508">
    <property type="component" value="Unassembled WGS sequence"/>
</dbReference>
<dbReference type="EMBL" id="JAYMYQ010000005">
    <property type="protein sequence ID" value="KAK7330350.1"/>
    <property type="molecule type" value="Genomic_DNA"/>
</dbReference>
<feature type="transmembrane region" description="Helical" evidence="1">
    <location>
        <begin position="64"/>
        <end position="83"/>
    </location>
</feature>
<organism evidence="2 3">
    <name type="scientific">Canavalia gladiata</name>
    <name type="common">Sword bean</name>
    <name type="synonym">Dolichos gladiatus</name>
    <dbReference type="NCBI Taxonomy" id="3824"/>
    <lineage>
        <taxon>Eukaryota</taxon>
        <taxon>Viridiplantae</taxon>
        <taxon>Streptophyta</taxon>
        <taxon>Embryophyta</taxon>
        <taxon>Tracheophyta</taxon>
        <taxon>Spermatophyta</taxon>
        <taxon>Magnoliopsida</taxon>
        <taxon>eudicotyledons</taxon>
        <taxon>Gunneridae</taxon>
        <taxon>Pentapetalae</taxon>
        <taxon>rosids</taxon>
        <taxon>fabids</taxon>
        <taxon>Fabales</taxon>
        <taxon>Fabaceae</taxon>
        <taxon>Papilionoideae</taxon>
        <taxon>50 kb inversion clade</taxon>
        <taxon>NPAAA clade</taxon>
        <taxon>indigoferoid/millettioid clade</taxon>
        <taxon>Phaseoleae</taxon>
        <taxon>Canavalia</taxon>
    </lineage>
</organism>
<gene>
    <name evidence="2" type="ORF">VNO77_24541</name>
</gene>
<keyword evidence="1" id="KW-0812">Transmembrane</keyword>
<dbReference type="PANTHER" id="PTHR33474:SF2">
    <property type="entry name" value="TRANSMEMBRANE PROTEIN"/>
    <property type="match status" value="1"/>
</dbReference>
<accession>A0AAN9QA17</accession>